<proteinExistence type="predicted"/>
<feature type="domain" description="NADPH-dependent FMN reductase-like" evidence="1">
    <location>
        <begin position="6"/>
        <end position="146"/>
    </location>
</feature>
<keyword evidence="2" id="KW-0560">Oxidoreductase</keyword>
<dbReference type="InterPro" id="IPR005025">
    <property type="entry name" value="FMN_Rdtase-like_dom"/>
</dbReference>
<keyword evidence="3" id="KW-1185">Reference proteome</keyword>
<dbReference type="Proteomes" id="UP001187203">
    <property type="component" value="Unassembled WGS sequence"/>
</dbReference>
<dbReference type="InterPro" id="IPR050712">
    <property type="entry name" value="NAD(P)H-dep_reductase"/>
</dbReference>
<dbReference type="Pfam" id="PF03358">
    <property type="entry name" value="FMN_red"/>
    <property type="match status" value="1"/>
</dbReference>
<dbReference type="InterPro" id="IPR029039">
    <property type="entry name" value="Flavoprotein-like_sf"/>
</dbReference>
<evidence type="ECO:0000313" key="3">
    <source>
        <dbReference type="Proteomes" id="UP001187203"/>
    </source>
</evidence>
<dbReference type="PANTHER" id="PTHR30543">
    <property type="entry name" value="CHROMATE REDUCTASE"/>
    <property type="match status" value="1"/>
</dbReference>
<dbReference type="SUPFAM" id="SSF52218">
    <property type="entry name" value="Flavoproteins"/>
    <property type="match status" value="1"/>
</dbReference>
<accession>A0ABU3YSN9</accession>
<comment type="caution">
    <text evidence="2">The sequence shown here is derived from an EMBL/GenBank/DDBJ whole genome shotgun (WGS) entry which is preliminary data.</text>
</comment>
<dbReference type="RefSeq" id="WP_130669727.1">
    <property type="nucleotide sequence ID" value="NZ_JAWJWH010000012.1"/>
</dbReference>
<dbReference type="Gene3D" id="3.40.50.360">
    <property type="match status" value="1"/>
</dbReference>
<dbReference type="EC" id="1.-.-.-" evidence="2"/>
<dbReference type="PANTHER" id="PTHR30543:SF21">
    <property type="entry name" value="NAD(P)H-DEPENDENT FMN REDUCTASE LOT6"/>
    <property type="match status" value="1"/>
</dbReference>
<organism evidence="2 3">
    <name type="scientific">Rhizobium brockwellii</name>
    <dbReference type="NCBI Taxonomy" id="3019932"/>
    <lineage>
        <taxon>Bacteria</taxon>
        <taxon>Pseudomonadati</taxon>
        <taxon>Pseudomonadota</taxon>
        <taxon>Alphaproteobacteria</taxon>
        <taxon>Hyphomicrobiales</taxon>
        <taxon>Rhizobiaceae</taxon>
        <taxon>Rhizobium/Agrobacterium group</taxon>
        <taxon>Rhizobium</taxon>
    </lineage>
</organism>
<evidence type="ECO:0000313" key="2">
    <source>
        <dbReference type="EMBL" id="MDV4188652.1"/>
    </source>
</evidence>
<protein>
    <submittedName>
        <fullName evidence="2">NAD(P)H-dependent oxidoreductase</fullName>
        <ecNumber evidence="2">1.-.-.-</ecNumber>
    </submittedName>
</protein>
<sequence length="203" mass="23274">MQTPTRLAVIYGSTTEGRICDQVVNWLTQELVRFPQFDIDVIDPLDFALPVKRDTTHPEIDRLTGRLGMAWHGMADAFIIVTPEYNHSFTAPLKSIIDLFFEPWQGKPVAFVSYGGISGGLRAVEQLRLVFAELHAVTIRDSVSFAAPWNRFDTEGRLDNPADTIRLLDRMMTRLEWWTRALVTARSDRPYTDTERRASFQTR</sequence>
<name>A0ABU3YSN9_9HYPH</name>
<gene>
    <name evidence="2" type="ORF">R1523_24460</name>
</gene>
<dbReference type="EMBL" id="JAWJWI010000013">
    <property type="protein sequence ID" value="MDV4188652.1"/>
    <property type="molecule type" value="Genomic_DNA"/>
</dbReference>
<dbReference type="GO" id="GO:0016491">
    <property type="term" value="F:oxidoreductase activity"/>
    <property type="evidence" value="ECO:0007669"/>
    <property type="project" value="UniProtKB-KW"/>
</dbReference>
<reference evidence="3" key="1">
    <citation type="journal article" date="2023" name="Int. J. Mol. Sci.">
        <title>Genomic and Metabolic Characterization of Plant Growth-Promoting Rhizobacteria Isolated from Nodules of Clovers Grown in Non-Farmed Soil.</title>
        <authorList>
            <person name="Wojcik M."/>
            <person name="Koper P."/>
            <person name="Zebracki K."/>
            <person name="Marczak M."/>
            <person name="Mazur A."/>
        </authorList>
    </citation>
    <scope>NUCLEOTIDE SEQUENCE [LARGE SCALE GENOMIC DNA]</scope>
    <source>
        <strain evidence="3">KB12</strain>
    </source>
</reference>
<evidence type="ECO:0000259" key="1">
    <source>
        <dbReference type="Pfam" id="PF03358"/>
    </source>
</evidence>